<organism evidence="2 3">
    <name type="scientific">Dendrothele bispora (strain CBS 962.96)</name>
    <dbReference type="NCBI Taxonomy" id="1314807"/>
    <lineage>
        <taxon>Eukaryota</taxon>
        <taxon>Fungi</taxon>
        <taxon>Dikarya</taxon>
        <taxon>Basidiomycota</taxon>
        <taxon>Agaricomycotina</taxon>
        <taxon>Agaricomycetes</taxon>
        <taxon>Agaricomycetidae</taxon>
        <taxon>Agaricales</taxon>
        <taxon>Agaricales incertae sedis</taxon>
        <taxon>Dendrothele</taxon>
    </lineage>
</organism>
<evidence type="ECO:0000313" key="2">
    <source>
        <dbReference type="EMBL" id="THU94739.1"/>
    </source>
</evidence>
<name>A0A4S8LYD8_DENBC</name>
<sequence>MPSRRSTQSPLRRNNPTIPHLIAVKRAITLEWSIHLCPDSEASSDDSGSESDHTPSPQPPPCSQPVSSIADSKTVRGIVANNLSGSSQAFLIKAGLNEIRNGSKTTPQLSPHVLQGSSKGRGKDKSGSTASKGDKKSNVVKVAGFILNIHGIHQLSGQSEQVQVHTLINPSTIDYYQGLRLAFTPREGVSFDLDLDHSAMTTFLRRLFPVLDYLYPDTDSATTRTKIPKDDIEDYCLETRTDFQNLWISLGTNEGWLDSEGVEEEVEDEHVAVGVKRKRSNDDTGLRTTKILHRSRRLTKGKGKARASSPIESDHSTAHADSSHDESDIEDEGAIVTDLLCSSPTQFSSFDPWNQARHFILN</sequence>
<feature type="region of interest" description="Disordered" evidence="1">
    <location>
        <begin position="102"/>
        <end position="135"/>
    </location>
</feature>
<dbReference type="Proteomes" id="UP000297245">
    <property type="component" value="Unassembled WGS sequence"/>
</dbReference>
<evidence type="ECO:0000256" key="1">
    <source>
        <dbReference type="SAM" id="MobiDB-lite"/>
    </source>
</evidence>
<feature type="region of interest" description="Disordered" evidence="1">
    <location>
        <begin position="38"/>
        <end position="68"/>
    </location>
</feature>
<feature type="compositionally biased region" description="Basic and acidic residues" evidence="1">
    <location>
        <begin position="121"/>
        <end position="135"/>
    </location>
</feature>
<feature type="region of interest" description="Disordered" evidence="1">
    <location>
        <begin position="296"/>
        <end position="329"/>
    </location>
</feature>
<evidence type="ECO:0000313" key="3">
    <source>
        <dbReference type="Proteomes" id="UP000297245"/>
    </source>
</evidence>
<feature type="compositionally biased region" description="Basic and acidic residues" evidence="1">
    <location>
        <begin position="312"/>
        <end position="326"/>
    </location>
</feature>
<protein>
    <submittedName>
        <fullName evidence="2">Uncharacterized protein</fullName>
    </submittedName>
</protein>
<gene>
    <name evidence="2" type="ORF">K435DRAFT_860278</name>
</gene>
<dbReference type="EMBL" id="ML179217">
    <property type="protein sequence ID" value="THU94739.1"/>
    <property type="molecule type" value="Genomic_DNA"/>
</dbReference>
<proteinExistence type="predicted"/>
<dbReference type="AlphaFoldDB" id="A0A4S8LYD8"/>
<reference evidence="2 3" key="1">
    <citation type="journal article" date="2019" name="Nat. Ecol. Evol.">
        <title>Megaphylogeny resolves global patterns of mushroom evolution.</title>
        <authorList>
            <person name="Varga T."/>
            <person name="Krizsan K."/>
            <person name="Foldi C."/>
            <person name="Dima B."/>
            <person name="Sanchez-Garcia M."/>
            <person name="Sanchez-Ramirez S."/>
            <person name="Szollosi G.J."/>
            <person name="Szarkandi J.G."/>
            <person name="Papp V."/>
            <person name="Albert L."/>
            <person name="Andreopoulos W."/>
            <person name="Angelini C."/>
            <person name="Antonin V."/>
            <person name="Barry K.W."/>
            <person name="Bougher N.L."/>
            <person name="Buchanan P."/>
            <person name="Buyck B."/>
            <person name="Bense V."/>
            <person name="Catcheside P."/>
            <person name="Chovatia M."/>
            <person name="Cooper J."/>
            <person name="Damon W."/>
            <person name="Desjardin D."/>
            <person name="Finy P."/>
            <person name="Geml J."/>
            <person name="Haridas S."/>
            <person name="Hughes K."/>
            <person name="Justo A."/>
            <person name="Karasinski D."/>
            <person name="Kautmanova I."/>
            <person name="Kiss B."/>
            <person name="Kocsube S."/>
            <person name="Kotiranta H."/>
            <person name="LaButti K.M."/>
            <person name="Lechner B.E."/>
            <person name="Liimatainen K."/>
            <person name="Lipzen A."/>
            <person name="Lukacs Z."/>
            <person name="Mihaltcheva S."/>
            <person name="Morgado L.N."/>
            <person name="Niskanen T."/>
            <person name="Noordeloos M.E."/>
            <person name="Ohm R.A."/>
            <person name="Ortiz-Santana B."/>
            <person name="Ovrebo C."/>
            <person name="Racz N."/>
            <person name="Riley R."/>
            <person name="Savchenko A."/>
            <person name="Shiryaev A."/>
            <person name="Soop K."/>
            <person name="Spirin V."/>
            <person name="Szebenyi C."/>
            <person name="Tomsovsky M."/>
            <person name="Tulloss R.E."/>
            <person name="Uehling J."/>
            <person name="Grigoriev I.V."/>
            <person name="Vagvolgyi C."/>
            <person name="Papp T."/>
            <person name="Martin F.M."/>
            <person name="Miettinen O."/>
            <person name="Hibbett D.S."/>
            <person name="Nagy L.G."/>
        </authorList>
    </citation>
    <scope>NUCLEOTIDE SEQUENCE [LARGE SCALE GENOMIC DNA]</scope>
    <source>
        <strain evidence="2 3">CBS 962.96</strain>
    </source>
</reference>
<keyword evidence="3" id="KW-1185">Reference proteome</keyword>
<feature type="compositionally biased region" description="Basic residues" evidence="1">
    <location>
        <begin position="296"/>
        <end position="305"/>
    </location>
</feature>
<accession>A0A4S8LYD8</accession>